<keyword evidence="2" id="KW-1185">Reference proteome</keyword>
<evidence type="ECO:0000313" key="2">
    <source>
        <dbReference type="Proteomes" id="UP000077755"/>
    </source>
</evidence>
<evidence type="ECO:0000313" key="1">
    <source>
        <dbReference type="EMBL" id="WOG98683.1"/>
    </source>
</evidence>
<sequence length="97" mass="10559">MNENVNAVTFSDICLLGCVLKVNANCEACKMKVLEVVGSICGADRGIADISGQVDLNMLLYALAQAGQHAELLLVKLQHPSSSSNNSYLWRRFFRNG</sequence>
<protein>
    <recommendedName>
        <fullName evidence="3">HMA domain-containing protein</fullName>
    </recommendedName>
</protein>
<dbReference type="AlphaFoldDB" id="A0AAF1AX41"/>
<gene>
    <name evidence="1" type="ORF">DCAR_0418027</name>
</gene>
<accession>A0AAF1AX41</accession>
<name>A0AAF1AX41_DAUCS</name>
<dbReference type="Proteomes" id="UP000077755">
    <property type="component" value="Chromosome 4"/>
</dbReference>
<reference evidence="1" key="2">
    <citation type="submission" date="2022-03" db="EMBL/GenBank/DDBJ databases">
        <title>Draft title - Genomic analysis of global carrot germplasm unveils the trajectory of domestication and the origin of high carotenoid orange carrot.</title>
        <authorList>
            <person name="Iorizzo M."/>
            <person name="Ellison S."/>
            <person name="Senalik D."/>
            <person name="Macko-Podgorni A."/>
            <person name="Grzebelus D."/>
            <person name="Bostan H."/>
            <person name="Rolling W."/>
            <person name="Curaba J."/>
            <person name="Simon P."/>
        </authorList>
    </citation>
    <scope>NUCLEOTIDE SEQUENCE</scope>
    <source>
        <tissue evidence="1">Leaf</tissue>
    </source>
</reference>
<dbReference type="EMBL" id="CP093346">
    <property type="protein sequence ID" value="WOG98683.1"/>
    <property type="molecule type" value="Genomic_DNA"/>
</dbReference>
<reference evidence="1" key="1">
    <citation type="journal article" date="2016" name="Nat. Genet.">
        <title>A high-quality carrot genome assembly provides new insights into carotenoid accumulation and asterid genome evolution.</title>
        <authorList>
            <person name="Iorizzo M."/>
            <person name="Ellison S."/>
            <person name="Senalik D."/>
            <person name="Zeng P."/>
            <person name="Satapoomin P."/>
            <person name="Huang J."/>
            <person name="Bowman M."/>
            <person name="Iovene M."/>
            <person name="Sanseverino W."/>
            <person name="Cavagnaro P."/>
            <person name="Yildiz M."/>
            <person name="Macko-Podgorni A."/>
            <person name="Moranska E."/>
            <person name="Grzebelus E."/>
            <person name="Grzebelus D."/>
            <person name="Ashrafi H."/>
            <person name="Zheng Z."/>
            <person name="Cheng S."/>
            <person name="Spooner D."/>
            <person name="Van Deynze A."/>
            <person name="Simon P."/>
        </authorList>
    </citation>
    <scope>NUCLEOTIDE SEQUENCE</scope>
    <source>
        <tissue evidence="1">Leaf</tissue>
    </source>
</reference>
<proteinExistence type="predicted"/>
<organism evidence="1 2">
    <name type="scientific">Daucus carota subsp. sativus</name>
    <name type="common">Carrot</name>
    <dbReference type="NCBI Taxonomy" id="79200"/>
    <lineage>
        <taxon>Eukaryota</taxon>
        <taxon>Viridiplantae</taxon>
        <taxon>Streptophyta</taxon>
        <taxon>Embryophyta</taxon>
        <taxon>Tracheophyta</taxon>
        <taxon>Spermatophyta</taxon>
        <taxon>Magnoliopsida</taxon>
        <taxon>eudicotyledons</taxon>
        <taxon>Gunneridae</taxon>
        <taxon>Pentapetalae</taxon>
        <taxon>asterids</taxon>
        <taxon>campanulids</taxon>
        <taxon>Apiales</taxon>
        <taxon>Apiaceae</taxon>
        <taxon>Apioideae</taxon>
        <taxon>Scandiceae</taxon>
        <taxon>Daucinae</taxon>
        <taxon>Daucus</taxon>
        <taxon>Daucus sect. Daucus</taxon>
    </lineage>
</organism>
<dbReference type="Gene3D" id="3.30.70.100">
    <property type="match status" value="1"/>
</dbReference>
<evidence type="ECO:0008006" key="3">
    <source>
        <dbReference type="Google" id="ProtNLM"/>
    </source>
</evidence>